<keyword evidence="1 2" id="KW-0597">Phosphoprotein</keyword>
<evidence type="ECO:0000259" key="3">
    <source>
        <dbReference type="PROSITE" id="PS50110"/>
    </source>
</evidence>
<gene>
    <name evidence="4" type="ORF">A3K06_00690</name>
</gene>
<accession>A0A1F5NGF0</accession>
<dbReference type="CDD" id="cd17574">
    <property type="entry name" value="REC_OmpR"/>
    <property type="match status" value="1"/>
</dbReference>
<dbReference type="EMBL" id="MFEG01000001">
    <property type="protein sequence ID" value="OGE76624.1"/>
    <property type="molecule type" value="Genomic_DNA"/>
</dbReference>
<reference evidence="4 5" key="1">
    <citation type="journal article" date="2016" name="Nat. Commun.">
        <title>Thousands of microbial genomes shed light on interconnected biogeochemical processes in an aquifer system.</title>
        <authorList>
            <person name="Anantharaman K."/>
            <person name="Brown C.T."/>
            <person name="Hug L.A."/>
            <person name="Sharon I."/>
            <person name="Castelle C.J."/>
            <person name="Probst A.J."/>
            <person name="Thomas B.C."/>
            <person name="Singh A."/>
            <person name="Wilkins M.J."/>
            <person name="Karaoz U."/>
            <person name="Brodie E.L."/>
            <person name="Williams K.H."/>
            <person name="Hubbard S.S."/>
            <person name="Banfield J.F."/>
        </authorList>
    </citation>
    <scope>NUCLEOTIDE SEQUENCE [LARGE SCALE GENOMIC DNA]</scope>
</reference>
<proteinExistence type="predicted"/>
<dbReference type="Pfam" id="PF00072">
    <property type="entry name" value="Response_reg"/>
    <property type="match status" value="1"/>
</dbReference>
<evidence type="ECO:0000313" key="5">
    <source>
        <dbReference type="Proteomes" id="UP000176547"/>
    </source>
</evidence>
<dbReference type="Proteomes" id="UP000176547">
    <property type="component" value="Unassembled WGS sequence"/>
</dbReference>
<protein>
    <recommendedName>
        <fullName evidence="3">Response regulatory domain-containing protein</fullName>
    </recommendedName>
</protein>
<dbReference type="SMART" id="SM00448">
    <property type="entry name" value="REC"/>
    <property type="match status" value="1"/>
</dbReference>
<feature type="modified residue" description="4-aspartylphosphate" evidence="2">
    <location>
        <position position="57"/>
    </location>
</feature>
<dbReference type="Gene3D" id="3.40.50.2300">
    <property type="match status" value="1"/>
</dbReference>
<dbReference type="AlphaFoldDB" id="A0A1F5NGF0"/>
<name>A0A1F5NGF0_9BACT</name>
<evidence type="ECO:0000313" key="4">
    <source>
        <dbReference type="EMBL" id="OGE76624.1"/>
    </source>
</evidence>
<dbReference type="PROSITE" id="PS50110">
    <property type="entry name" value="RESPONSE_REGULATORY"/>
    <property type="match status" value="1"/>
</dbReference>
<feature type="domain" description="Response regulatory" evidence="3">
    <location>
        <begin position="7"/>
        <end position="124"/>
    </location>
</feature>
<dbReference type="SUPFAM" id="SSF52172">
    <property type="entry name" value="CheY-like"/>
    <property type="match status" value="1"/>
</dbReference>
<dbReference type="GO" id="GO:0000160">
    <property type="term" value="P:phosphorelay signal transduction system"/>
    <property type="evidence" value="ECO:0007669"/>
    <property type="project" value="InterPro"/>
</dbReference>
<organism evidence="4 5">
    <name type="scientific">Candidatus Doudnabacteria bacterium RIFCSPHIGHO2_01_52_17</name>
    <dbReference type="NCBI Taxonomy" id="1817820"/>
    <lineage>
        <taxon>Bacteria</taxon>
        <taxon>Candidatus Doudnaibacteriota</taxon>
    </lineage>
</organism>
<evidence type="ECO:0000256" key="2">
    <source>
        <dbReference type="PROSITE-ProRule" id="PRU00169"/>
    </source>
</evidence>
<evidence type="ECO:0000256" key="1">
    <source>
        <dbReference type="ARBA" id="ARBA00022553"/>
    </source>
</evidence>
<sequence length="128" mass="14220">MESPGKKILIVDDDEFLLDMYALKFRESGFDVEMAHGGEEAMQKIRGGLNPNVLLLDVVMPTLDGFDVLKLIKKENLIPAAVLVMLTNLGQKEDVEKGLHLGARDYIVKAHFTPSEVVKKVSALLEKK</sequence>
<dbReference type="InterPro" id="IPR011006">
    <property type="entry name" value="CheY-like_superfamily"/>
</dbReference>
<comment type="caution">
    <text evidence="4">The sequence shown here is derived from an EMBL/GenBank/DDBJ whole genome shotgun (WGS) entry which is preliminary data.</text>
</comment>
<dbReference type="PANTHER" id="PTHR44591">
    <property type="entry name" value="STRESS RESPONSE REGULATOR PROTEIN 1"/>
    <property type="match status" value="1"/>
</dbReference>
<dbReference type="PANTHER" id="PTHR44591:SF3">
    <property type="entry name" value="RESPONSE REGULATORY DOMAIN-CONTAINING PROTEIN"/>
    <property type="match status" value="1"/>
</dbReference>
<dbReference type="InterPro" id="IPR001789">
    <property type="entry name" value="Sig_transdc_resp-reg_receiver"/>
</dbReference>
<dbReference type="InterPro" id="IPR050595">
    <property type="entry name" value="Bact_response_regulator"/>
</dbReference>